<feature type="compositionally biased region" description="Low complexity" evidence="1">
    <location>
        <begin position="109"/>
        <end position="118"/>
    </location>
</feature>
<feature type="region of interest" description="Disordered" evidence="1">
    <location>
        <begin position="1"/>
        <end position="92"/>
    </location>
</feature>
<reference evidence="2 3" key="1">
    <citation type="submission" date="2019-09" db="EMBL/GenBank/DDBJ databases">
        <title>Draft genome of the ectomycorrhizal ascomycete Sphaerosporella brunnea.</title>
        <authorList>
            <consortium name="DOE Joint Genome Institute"/>
            <person name="Benucci G.M."/>
            <person name="Marozzi G."/>
            <person name="Antonielli L."/>
            <person name="Sanchez S."/>
            <person name="Marco P."/>
            <person name="Wang X."/>
            <person name="Falini L.B."/>
            <person name="Barry K."/>
            <person name="Haridas S."/>
            <person name="Lipzen A."/>
            <person name="Labutti K."/>
            <person name="Grigoriev I.V."/>
            <person name="Murat C."/>
            <person name="Martin F."/>
            <person name="Albertini E."/>
            <person name="Donnini D."/>
            <person name="Bonito G."/>
        </authorList>
    </citation>
    <scope>NUCLEOTIDE SEQUENCE [LARGE SCALE GENOMIC DNA]</scope>
    <source>
        <strain evidence="2 3">Sb_GMNB300</strain>
    </source>
</reference>
<comment type="caution">
    <text evidence="2">The sequence shown here is derived from an EMBL/GenBank/DDBJ whole genome shotgun (WGS) entry which is preliminary data.</text>
</comment>
<accession>A0A5J5FC57</accession>
<keyword evidence="3" id="KW-1185">Reference proteome</keyword>
<feature type="compositionally biased region" description="Basic residues" evidence="1">
    <location>
        <begin position="81"/>
        <end position="92"/>
    </location>
</feature>
<feature type="compositionally biased region" description="Polar residues" evidence="1">
    <location>
        <begin position="26"/>
        <end position="35"/>
    </location>
</feature>
<dbReference type="EMBL" id="VXIS01000001">
    <property type="protein sequence ID" value="KAA8915062.1"/>
    <property type="molecule type" value="Genomic_DNA"/>
</dbReference>
<feature type="compositionally biased region" description="Low complexity" evidence="1">
    <location>
        <begin position="7"/>
        <end position="23"/>
    </location>
</feature>
<gene>
    <name evidence="2" type="ORF">FN846DRAFT_885595</name>
</gene>
<evidence type="ECO:0000313" key="2">
    <source>
        <dbReference type="EMBL" id="KAA8915062.1"/>
    </source>
</evidence>
<dbReference type="AlphaFoldDB" id="A0A5J5FC57"/>
<proteinExistence type="predicted"/>
<name>A0A5J5FC57_9PEZI</name>
<dbReference type="InParanoid" id="A0A5J5FC57"/>
<protein>
    <submittedName>
        <fullName evidence="2">Uncharacterized protein</fullName>
    </submittedName>
</protein>
<sequence length="223" mass="24591">MSTAFMPSHTSSSHCSPLSLHCTNEAPMNSKSSCETAGAEPAPQRIRLAIGKTSVEEAGEEGKDALRPQRRLSRTLGNGQRVHKRPAATRKTKPRVIIKFSSTTNTTFAATASSSSSDGSDDDNSSTPATSAVPDNEEEVLTPFEEAFFCKQRAKHEADLKIMSAAEWDEALKLAIPQADRLFHIFLGVEKEYQAERHRENEIAMGLRRSRRNRRTGKKYGSL</sequence>
<evidence type="ECO:0000313" key="3">
    <source>
        <dbReference type="Proteomes" id="UP000326924"/>
    </source>
</evidence>
<feature type="region of interest" description="Disordered" evidence="1">
    <location>
        <begin position="109"/>
        <end position="138"/>
    </location>
</feature>
<evidence type="ECO:0000256" key="1">
    <source>
        <dbReference type="SAM" id="MobiDB-lite"/>
    </source>
</evidence>
<dbReference type="Proteomes" id="UP000326924">
    <property type="component" value="Unassembled WGS sequence"/>
</dbReference>
<organism evidence="2 3">
    <name type="scientific">Sphaerosporella brunnea</name>
    <dbReference type="NCBI Taxonomy" id="1250544"/>
    <lineage>
        <taxon>Eukaryota</taxon>
        <taxon>Fungi</taxon>
        <taxon>Dikarya</taxon>
        <taxon>Ascomycota</taxon>
        <taxon>Pezizomycotina</taxon>
        <taxon>Pezizomycetes</taxon>
        <taxon>Pezizales</taxon>
        <taxon>Pyronemataceae</taxon>
        <taxon>Sphaerosporella</taxon>
    </lineage>
</organism>